<evidence type="ECO:0000313" key="1">
    <source>
        <dbReference type="Proteomes" id="UP000887576"/>
    </source>
</evidence>
<evidence type="ECO:0000313" key="2">
    <source>
        <dbReference type="WBParaSite" id="JU765_v2.g17862.t2"/>
    </source>
</evidence>
<protein>
    <submittedName>
        <fullName evidence="2">DNA replication complex GINS protein SLD5</fullName>
    </submittedName>
</protein>
<reference evidence="2" key="1">
    <citation type="submission" date="2022-11" db="UniProtKB">
        <authorList>
            <consortium name="WormBaseParasite"/>
        </authorList>
    </citation>
    <scope>IDENTIFICATION</scope>
</reference>
<dbReference type="WBParaSite" id="JU765_v2.g17862.t2">
    <property type="protein sequence ID" value="JU765_v2.g17862.t2"/>
    <property type="gene ID" value="JU765_v2.g17862"/>
</dbReference>
<name>A0AC34QNP9_9BILA</name>
<sequence>MESLNLSDDEVEYIPPDEALKMMTQTWINEAAAPKLLPHRFDLVEPLIIVAEDMSNNISQMPGERRKNIKCTVHEMELHRVAYVINSYVRTRLMKIENDPIEALREDDQMQSQKQTPLLSDKERTFAKEFFESSADLMHDQMQSQKQTPLLSDKERTFAKEFFESSADLMRSEFLKYLPANMCKIPVLQNDDHKKRVFFEVLKSDLEDMTVPNLQTKDDLYSVPLTKGSKHLAPFSSISDYLEKGDVKLL</sequence>
<organism evidence="1 2">
    <name type="scientific">Panagrolaimus sp. JU765</name>
    <dbReference type="NCBI Taxonomy" id="591449"/>
    <lineage>
        <taxon>Eukaryota</taxon>
        <taxon>Metazoa</taxon>
        <taxon>Ecdysozoa</taxon>
        <taxon>Nematoda</taxon>
        <taxon>Chromadorea</taxon>
        <taxon>Rhabditida</taxon>
        <taxon>Tylenchina</taxon>
        <taxon>Panagrolaimomorpha</taxon>
        <taxon>Panagrolaimoidea</taxon>
        <taxon>Panagrolaimidae</taxon>
        <taxon>Panagrolaimus</taxon>
    </lineage>
</organism>
<accession>A0AC34QNP9</accession>
<dbReference type="Proteomes" id="UP000887576">
    <property type="component" value="Unplaced"/>
</dbReference>
<proteinExistence type="predicted"/>